<evidence type="ECO:0000313" key="3">
    <source>
        <dbReference type="Proteomes" id="UP001275084"/>
    </source>
</evidence>
<evidence type="ECO:0000256" key="1">
    <source>
        <dbReference type="SAM" id="MobiDB-lite"/>
    </source>
</evidence>
<feature type="region of interest" description="Disordered" evidence="1">
    <location>
        <begin position="532"/>
        <end position="574"/>
    </location>
</feature>
<feature type="region of interest" description="Disordered" evidence="1">
    <location>
        <begin position="363"/>
        <end position="402"/>
    </location>
</feature>
<dbReference type="Proteomes" id="UP001275084">
    <property type="component" value="Unassembled WGS sequence"/>
</dbReference>
<protein>
    <recommendedName>
        <fullName evidence="4">C2H2-type domain-containing protein</fullName>
    </recommendedName>
</protein>
<accession>A0AAJ0MIT4</accession>
<comment type="caution">
    <text evidence="2">The sequence shown here is derived from an EMBL/GenBank/DDBJ whole genome shotgun (WGS) entry which is preliminary data.</text>
</comment>
<gene>
    <name evidence="2" type="ORF">B0T25DRAFT_565267</name>
</gene>
<reference evidence="2" key="1">
    <citation type="journal article" date="2023" name="Mol. Phylogenet. Evol.">
        <title>Genome-scale phylogeny and comparative genomics of the fungal order Sordariales.</title>
        <authorList>
            <person name="Hensen N."/>
            <person name="Bonometti L."/>
            <person name="Westerberg I."/>
            <person name="Brannstrom I.O."/>
            <person name="Guillou S."/>
            <person name="Cros-Aarteil S."/>
            <person name="Calhoun S."/>
            <person name="Haridas S."/>
            <person name="Kuo A."/>
            <person name="Mondo S."/>
            <person name="Pangilinan J."/>
            <person name="Riley R."/>
            <person name="LaButti K."/>
            <person name="Andreopoulos B."/>
            <person name="Lipzen A."/>
            <person name="Chen C."/>
            <person name="Yan M."/>
            <person name="Daum C."/>
            <person name="Ng V."/>
            <person name="Clum A."/>
            <person name="Steindorff A."/>
            <person name="Ohm R.A."/>
            <person name="Martin F."/>
            <person name="Silar P."/>
            <person name="Natvig D.O."/>
            <person name="Lalanne C."/>
            <person name="Gautier V."/>
            <person name="Ament-Velasquez S.L."/>
            <person name="Kruys A."/>
            <person name="Hutchinson M.I."/>
            <person name="Powell A.J."/>
            <person name="Barry K."/>
            <person name="Miller A.N."/>
            <person name="Grigoriev I.V."/>
            <person name="Debuchy R."/>
            <person name="Gladieux P."/>
            <person name="Hiltunen Thoren M."/>
            <person name="Johannesson H."/>
        </authorList>
    </citation>
    <scope>NUCLEOTIDE SEQUENCE</scope>
    <source>
        <strain evidence="2">CBS 955.72</strain>
    </source>
</reference>
<feature type="region of interest" description="Disordered" evidence="1">
    <location>
        <begin position="588"/>
        <end position="610"/>
    </location>
</feature>
<proteinExistence type="predicted"/>
<feature type="compositionally biased region" description="Pro residues" evidence="1">
    <location>
        <begin position="372"/>
        <end position="385"/>
    </location>
</feature>
<keyword evidence="3" id="KW-1185">Reference proteome</keyword>
<reference evidence="2" key="2">
    <citation type="submission" date="2023-06" db="EMBL/GenBank/DDBJ databases">
        <authorList>
            <consortium name="Lawrence Berkeley National Laboratory"/>
            <person name="Haridas S."/>
            <person name="Hensen N."/>
            <person name="Bonometti L."/>
            <person name="Westerberg I."/>
            <person name="Brannstrom I.O."/>
            <person name="Guillou S."/>
            <person name="Cros-Aarteil S."/>
            <person name="Calhoun S."/>
            <person name="Kuo A."/>
            <person name="Mondo S."/>
            <person name="Pangilinan J."/>
            <person name="Riley R."/>
            <person name="Labutti K."/>
            <person name="Andreopoulos B."/>
            <person name="Lipzen A."/>
            <person name="Chen C."/>
            <person name="Yanf M."/>
            <person name="Daum C."/>
            <person name="Ng V."/>
            <person name="Clum A."/>
            <person name="Steindorff A."/>
            <person name="Ohm R."/>
            <person name="Martin F."/>
            <person name="Silar P."/>
            <person name="Natvig D."/>
            <person name="Lalanne C."/>
            <person name="Gautier V."/>
            <person name="Ament-Velasquez S.L."/>
            <person name="Kruys A."/>
            <person name="Hutchinson M.I."/>
            <person name="Powell A.J."/>
            <person name="Barry K."/>
            <person name="Miller A.N."/>
            <person name="Grigoriev I.V."/>
            <person name="Debuchy R."/>
            <person name="Gladieux P."/>
            <person name="Thoren M.H."/>
            <person name="Johannesson H."/>
        </authorList>
    </citation>
    <scope>NUCLEOTIDE SEQUENCE</scope>
    <source>
        <strain evidence="2">CBS 955.72</strain>
    </source>
</reference>
<feature type="compositionally biased region" description="Low complexity" evidence="1">
    <location>
        <begin position="289"/>
        <end position="302"/>
    </location>
</feature>
<feature type="region of interest" description="Disordered" evidence="1">
    <location>
        <begin position="289"/>
        <end position="327"/>
    </location>
</feature>
<evidence type="ECO:0008006" key="4">
    <source>
        <dbReference type="Google" id="ProtNLM"/>
    </source>
</evidence>
<name>A0AAJ0MIT4_9PEZI</name>
<dbReference type="EMBL" id="JAUIQD010000002">
    <property type="protein sequence ID" value="KAK3360367.1"/>
    <property type="molecule type" value="Genomic_DNA"/>
</dbReference>
<feature type="compositionally biased region" description="Basic and acidic residues" evidence="1">
    <location>
        <begin position="598"/>
        <end position="610"/>
    </location>
</feature>
<feature type="region of interest" description="Disordered" evidence="1">
    <location>
        <begin position="62"/>
        <end position="82"/>
    </location>
</feature>
<organism evidence="2 3">
    <name type="scientific">Lasiosphaeria hispida</name>
    <dbReference type="NCBI Taxonomy" id="260671"/>
    <lineage>
        <taxon>Eukaryota</taxon>
        <taxon>Fungi</taxon>
        <taxon>Dikarya</taxon>
        <taxon>Ascomycota</taxon>
        <taxon>Pezizomycotina</taxon>
        <taxon>Sordariomycetes</taxon>
        <taxon>Sordariomycetidae</taxon>
        <taxon>Sordariales</taxon>
        <taxon>Lasiosphaeriaceae</taxon>
        <taxon>Lasiosphaeria</taxon>
    </lineage>
</organism>
<sequence>MSSAQKAQQTHPLFLEQCRTKYSWASGATRGTPSAIERHRKDLKVAFSEINGLMAGMHYQDQAEGNHPASPSLRSPPPLQATREHLDCYPTEIDITDDLLGNTPGSHHTAPPEPAATIEDQPMASQWAAIRSLRKETEFHHERFQVHVRRLQDPIISNLLDIYPDARSIRNTGAQLVKDILEGFQPHKLSLVFAFTCFSYSISQLLYKKGHIAKSDTLANIRVWRDLIADPRERQAFNHLAPKLWPEAKEHLHFIDIPAFPVDSAQATPAPLSDLWLATSSSLVGPAGLSPSQLLHSQPSGQISRPADNTASPHLPDQYPFGVMPPDPSLRDPAPVIENLVGLLNSSHGAIDFSTLGVFSSQLQWQPDEPDPPAPPLGPPVPPTKFDPSDRERKRSQLANQAAGGTKLEETVMFLVVLAFLQEIGQLLYTLSGSSLASRCHKMYPAQQGEQEAFYRKARDTFFEPWSQRPSSGLPAFRALVSVADMFTRDGYLQSIDEIEHYLAGVAVAVLPPGAAFKEFLYSILGGVYATPTRTPDSSSPRKRQRNTDEDPVTASKRDRTKPGPPPVSCEECDYTCPRRDRVRSHFLKQHPGIALPERLREKGRSSQGL</sequence>
<dbReference type="AlphaFoldDB" id="A0AAJ0MIT4"/>
<evidence type="ECO:0000313" key="2">
    <source>
        <dbReference type="EMBL" id="KAK3360367.1"/>
    </source>
</evidence>